<keyword evidence="3 10" id="KW-0217">Developmental protein</keyword>
<keyword evidence="4" id="KW-0964">Secreted</keyword>
<evidence type="ECO:0000256" key="9">
    <source>
        <dbReference type="ARBA" id="ARBA00023288"/>
    </source>
</evidence>
<reference evidence="12" key="1">
    <citation type="submission" date="2022-11" db="UniProtKB">
        <authorList>
            <consortium name="WormBaseParasite"/>
        </authorList>
    </citation>
    <scope>IDENTIFICATION</scope>
</reference>
<evidence type="ECO:0000313" key="11">
    <source>
        <dbReference type="Proteomes" id="UP000887574"/>
    </source>
</evidence>
<protein>
    <recommendedName>
        <fullName evidence="10">Protein Wnt</fullName>
    </recommendedName>
</protein>
<dbReference type="AlphaFoldDB" id="A0A915EEQ8"/>
<evidence type="ECO:0000256" key="10">
    <source>
        <dbReference type="RuleBase" id="RU003500"/>
    </source>
</evidence>
<dbReference type="GO" id="GO:0005109">
    <property type="term" value="F:frizzled binding"/>
    <property type="evidence" value="ECO:0007669"/>
    <property type="project" value="TreeGrafter"/>
</dbReference>
<evidence type="ECO:0000256" key="6">
    <source>
        <dbReference type="ARBA" id="ARBA00022687"/>
    </source>
</evidence>
<evidence type="ECO:0000256" key="5">
    <source>
        <dbReference type="ARBA" id="ARBA00022530"/>
    </source>
</evidence>
<comment type="function">
    <text evidence="10">Ligand for members of the frizzled family of seven transmembrane receptors.</text>
</comment>
<dbReference type="SMART" id="SM00097">
    <property type="entry name" value="WNT1"/>
    <property type="match status" value="1"/>
</dbReference>
<keyword evidence="9" id="KW-0449">Lipoprotein</keyword>
<keyword evidence="7" id="KW-1015">Disulfide bond</keyword>
<sequence length="286" mass="32076">MLLVGQVFRLYLLALLCLLVDCSISWLALSLSSSNIAKKAAAVCRNLPGLNRRQIKFCRRNLESMESIRIGAREAYSECQYQFHKRRWNCTMIDPETNTVFGDVILKEGTREAAFVHAISAAGVAYRITKDCSRGVIDKCGCDLSGARSVLEPSPAGTYSYKGCSDNVHYGIAVSADFVDAAERNKNQSQERRLMNEHNNRAGREVLSTSLRRECKCHGDKFDGATEVAIVPGESRPRMERKNPMFKRHTPADLVYLDNSLTIVSQTRREGCSEQRQAVQCVFTCY</sequence>
<dbReference type="WBParaSite" id="jg4533">
    <property type="protein sequence ID" value="jg4533"/>
    <property type="gene ID" value="jg4533"/>
</dbReference>
<evidence type="ECO:0000256" key="4">
    <source>
        <dbReference type="ARBA" id="ARBA00022525"/>
    </source>
</evidence>
<dbReference type="GO" id="GO:0005615">
    <property type="term" value="C:extracellular space"/>
    <property type="evidence" value="ECO:0007669"/>
    <property type="project" value="TreeGrafter"/>
</dbReference>
<evidence type="ECO:0000313" key="12">
    <source>
        <dbReference type="WBParaSite" id="jg4533"/>
    </source>
</evidence>
<evidence type="ECO:0000256" key="7">
    <source>
        <dbReference type="ARBA" id="ARBA00023157"/>
    </source>
</evidence>
<comment type="subcellular location">
    <subcellularLocation>
        <location evidence="1 10">Secreted</location>
        <location evidence="1 10">Extracellular space</location>
        <location evidence="1 10">Extracellular matrix</location>
    </subcellularLocation>
</comment>
<name>A0A915EEQ8_9BILA</name>
<evidence type="ECO:0000256" key="8">
    <source>
        <dbReference type="ARBA" id="ARBA00023180"/>
    </source>
</evidence>
<keyword evidence="5" id="KW-0272">Extracellular matrix</keyword>
<dbReference type="PRINTS" id="PR01349">
    <property type="entry name" value="WNTPROTEIN"/>
</dbReference>
<proteinExistence type="inferred from homology"/>
<accession>A0A915EEQ8</accession>
<keyword evidence="11" id="KW-1185">Reference proteome</keyword>
<dbReference type="GO" id="GO:0005125">
    <property type="term" value="F:cytokine activity"/>
    <property type="evidence" value="ECO:0007669"/>
    <property type="project" value="TreeGrafter"/>
</dbReference>
<keyword evidence="6 10" id="KW-0879">Wnt signaling pathway</keyword>
<dbReference type="Proteomes" id="UP000887574">
    <property type="component" value="Unplaced"/>
</dbReference>
<dbReference type="GO" id="GO:0060070">
    <property type="term" value="P:canonical Wnt signaling pathway"/>
    <property type="evidence" value="ECO:0007669"/>
    <property type="project" value="TreeGrafter"/>
</dbReference>
<dbReference type="Pfam" id="PF00110">
    <property type="entry name" value="wnt"/>
    <property type="match status" value="1"/>
</dbReference>
<evidence type="ECO:0000256" key="1">
    <source>
        <dbReference type="ARBA" id="ARBA00004498"/>
    </source>
</evidence>
<evidence type="ECO:0000256" key="2">
    <source>
        <dbReference type="ARBA" id="ARBA00005683"/>
    </source>
</evidence>
<dbReference type="PANTHER" id="PTHR12027:SF101">
    <property type="entry name" value="PROTEIN WNT-4"/>
    <property type="match status" value="1"/>
</dbReference>
<dbReference type="GO" id="GO:0045165">
    <property type="term" value="P:cell fate commitment"/>
    <property type="evidence" value="ECO:0007669"/>
    <property type="project" value="TreeGrafter"/>
</dbReference>
<keyword evidence="8" id="KW-0325">Glycoprotein</keyword>
<dbReference type="GO" id="GO:0030182">
    <property type="term" value="P:neuron differentiation"/>
    <property type="evidence" value="ECO:0007669"/>
    <property type="project" value="TreeGrafter"/>
</dbReference>
<organism evidence="11 12">
    <name type="scientific">Ditylenchus dipsaci</name>
    <dbReference type="NCBI Taxonomy" id="166011"/>
    <lineage>
        <taxon>Eukaryota</taxon>
        <taxon>Metazoa</taxon>
        <taxon>Ecdysozoa</taxon>
        <taxon>Nematoda</taxon>
        <taxon>Chromadorea</taxon>
        <taxon>Rhabditida</taxon>
        <taxon>Tylenchina</taxon>
        <taxon>Tylenchomorpha</taxon>
        <taxon>Sphaerularioidea</taxon>
        <taxon>Anguinidae</taxon>
        <taxon>Anguininae</taxon>
        <taxon>Ditylenchus</taxon>
    </lineage>
</organism>
<dbReference type="InterPro" id="IPR005817">
    <property type="entry name" value="Wnt"/>
</dbReference>
<comment type="similarity">
    <text evidence="2 10">Belongs to the Wnt family.</text>
</comment>
<dbReference type="PANTHER" id="PTHR12027">
    <property type="entry name" value="WNT RELATED"/>
    <property type="match status" value="1"/>
</dbReference>
<evidence type="ECO:0000256" key="3">
    <source>
        <dbReference type="ARBA" id="ARBA00022473"/>
    </source>
</evidence>